<accession>A0A4C1SW12</accession>
<gene>
    <name evidence="1" type="ORF">EVAR_4521_1</name>
</gene>
<proteinExistence type="predicted"/>
<evidence type="ECO:0000313" key="2">
    <source>
        <dbReference type="Proteomes" id="UP000299102"/>
    </source>
</evidence>
<reference evidence="1 2" key="1">
    <citation type="journal article" date="2019" name="Commun. Biol.">
        <title>The bagworm genome reveals a unique fibroin gene that provides high tensile strength.</title>
        <authorList>
            <person name="Kono N."/>
            <person name="Nakamura H."/>
            <person name="Ohtoshi R."/>
            <person name="Tomita M."/>
            <person name="Numata K."/>
            <person name="Arakawa K."/>
        </authorList>
    </citation>
    <scope>NUCLEOTIDE SEQUENCE [LARGE SCALE GENOMIC DNA]</scope>
</reference>
<dbReference type="Proteomes" id="UP000299102">
    <property type="component" value="Unassembled WGS sequence"/>
</dbReference>
<evidence type="ECO:0000313" key="1">
    <source>
        <dbReference type="EMBL" id="GBP06362.1"/>
    </source>
</evidence>
<protein>
    <submittedName>
        <fullName evidence="1">Uncharacterized protein</fullName>
    </submittedName>
</protein>
<sequence>MITDRVPFHVTIFRHTSTVVTSCGVATRRCYRRDENGSHDSLTRAPAPRTDALRIDQLFSFKLSGFAHIERISGRRVRDDDSDRRLNYYNDIGPVVQYNERFVAGQSRRRLGDCLRQFFVVECNSITDPGRSRNIPRPKPTSYSTVRAERTDRRAGRTCPARVSLRSLARVVKFELSELSRLGESDSYDLKTT</sequence>
<comment type="caution">
    <text evidence="1">The sequence shown here is derived from an EMBL/GenBank/DDBJ whole genome shotgun (WGS) entry which is preliminary data.</text>
</comment>
<name>A0A4C1SW12_EUMVA</name>
<organism evidence="1 2">
    <name type="scientific">Eumeta variegata</name>
    <name type="common">Bagworm moth</name>
    <name type="synonym">Eumeta japonica</name>
    <dbReference type="NCBI Taxonomy" id="151549"/>
    <lineage>
        <taxon>Eukaryota</taxon>
        <taxon>Metazoa</taxon>
        <taxon>Ecdysozoa</taxon>
        <taxon>Arthropoda</taxon>
        <taxon>Hexapoda</taxon>
        <taxon>Insecta</taxon>
        <taxon>Pterygota</taxon>
        <taxon>Neoptera</taxon>
        <taxon>Endopterygota</taxon>
        <taxon>Lepidoptera</taxon>
        <taxon>Glossata</taxon>
        <taxon>Ditrysia</taxon>
        <taxon>Tineoidea</taxon>
        <taxon>Psychidae</taxon>
        <taxon>Oiketicinae</taxon>
        <taxon>Eumeta</taxon>
    </lineage>
</organism>
<dbReference type="AlphaFoldDB" id="A0A4C1SW12"/>
<keyword evidence="2" id="KW-1185">Reference proteome</keyword>
<dbReference type="EMBL" id="BGZK01000022">
    <property type="protein sequence ID" value="GBP06362.1"/>
    <property type="molecule type" value="Genomic_DNA"/>
</dbReference>